<dbReference type="InterPro" id="IPR041664">
    <property type="entry name" value="AAA_16"/>
</dbReference>
<proteinExistence type="predicted"/>
<dbReference type="Pfam" id="PF13191">
    <property type="entry name" value="AAA_16"/>
    <property type="match status" value="1"/>
</dbReference>
<protein>
    <submittedName>
        <fullName evidence="5">LuxR family transcriptional regulator</fullName>
    </submittedName>
</protein>
<evidence type="ECO:0000256" key="2">
    <source>
        <dbReference type="ARBA" id="ARBA00022840"/>
    </source>
</evidence>
<feature type="region of interest" description="Disordered" evidence="3">
    <location>
        <begin position="478"/>
        <end position="501"/>
    </location>
</feature>
<dbReference type="PANTHER" id="PTHR16305:SF28">
    <property type="entry name" value="GUANYLATE CYCLASE DOMAIN-CONTAINING PROTEIN"/>
    <property type="match status" value="1"/>
</dbReference>
<dbReference type="InterPro" id="IPR016032">
    <property type="entry name" value="Sig_transdc_resp-reg_C-effctor"/>
</dbReference>
<feature type="region of interest" description="Disordered" evidence="3">
    <location>
        <begin position="547"/>
        <end position="566"/>
    </location>
</feature>
<reference evidence="5 6" key="1">
    <citation type="journal article" date="2023" name="Microb. Genom.">
        <title>Mesoterricola silvestris gen. nov., sp. nov., Mesoterricola sediminis sp. nov., Geothrix oryzae sp. nov., Geothrix edaphica sp. nov., Geothrix rubra sp. nov., and Geothrix limicola sp. nov., six novel members of Acidobacteriota isolated from soils.</title>
        <authorList>
            <person name="Weisberg A.J."/>
            <person name="Pearce E."/>
            <person name="Kramer C.G."/>
            <person name="Chang J.H."/>
            <person name="Clarke C.R."/>
        </authorList>
    </citation>
    <scope>NUCLEOTIDE SEQUENCE [LARGE SCALE GENOMIC DNA]</scope>
    <source>
        <strain evidence="5 6">NRRL_B-2795</strain>
    </source>
</reference>
<dbReference type="InterPro" id="IPR000792">
    <property type="entry name" value="Tscrpt_reg_LuxR_C"/>
</dbReference>
<dbReference type="InterPro" id="IPR027417">
    <property type="entry name" value="P-loop_NTPase"/>
</dbReference>
<evidence type="ECO:0000256" key="1">
    <source>
        <dbReference type="ARBA" id="ARBA00022741"/>
    </source>
</evidence>
<organism evidence="5 6">
    <name type="scientific">Streptomyces griseiscabiei</name>
    <dbReference type="NCBI Taxonomy" id="2993540"/>
    <lineage>
        <taxon>Bacteria</taxon>
        <taxon>Bacillati</taxon>
        <taxon>Actinomycetota</taxon>
        <taxon>Actinomycetes</taxon>
        <taxon>Kitasatosporales</taxon>
        <taxon>Streptomycetaceae</taxon>
        <taxon>Streptomyces</taxon>
    </lineage>
</organism>
<gene>
    <name evidence="5" type="ORF">PV517_19795</name>
</gene>
<name>A0ABU4L642_9ACTN</name>
<feature type="domain" description="HTH luxR-type" evidence="4">
    <location>
        <begin position="896"/>
        <end position="923"/>
    </location>
</feature>
<evidence type="ECO:0000259" key="4">
    <source>
        <dbReference type="PROSITE" id="PS00622"/>
    </source>
</evidence>
<dbReference type="PRINTS" id="PR00038">
    <property type="entry name" value="HTHLUXR"/>
</dbReference>
<keyword evidence="6" id="KW-1185">Reference proteome</keyword>
<dbReference type="Proteomes" id="UP001271723">
    <property type="component" value="Unassembled WGS sequence"/>
</dbReference>
<dbReference type="CDD" id="cd06170">
    <property type="entry name" value="LuxR_C_like"/>
    <property type="match status" value="1"/>
</dbReference>
<sequence>MRGQRGTVVGRDSDVRALVDTLRATGRTARAVLVTAGAGMGKTTVLEQAQRTAAQHGSAVVRLSWDGDDGGGHARDTAGAISLAEGGNLFLADPATGTASVPAAEMAQLRAAVRVGGVEGLSAFSQVLATAARRMPLALVVDGVERMPPPATDALGLLLRVFRPHGVPVVMTSRPWPARESHRAQLAAATDEVLELPPLRPADVAALVDRHATRRFGRPAEPALADAVSRALGTLAGNPQAVLSVLNTLDERDLIELDGLMCLTRAEKDLALDAEDAFLLGLGRSHTLPYSGTVAAAIVTARVLDHADVDIDDAFTMTPSAGARAVEHRLDRLITDRVLAADPQGRLSFTVPALAAALRTLPLQHDVQANSARYVTALTDKIGAEATGRSYPRLADRVAASGPLVDDGLAVPLLLAAAREEARANWPRATRAYAAALNRLTPQDPRTLGVLREASTLSLRHGDHAGLLSLGAPLRTLLDPPHTGHTEHTEHTEDAGDAGEPAGLESVAVAGAWAALHEHRAPCAELADRFPAAAELTELGGLYGIGPLTPRQKTAAPHPAGTDRGHHGMPLPSPAELRLVAAAVGSHTELIRARADLPPDALDDQAMDRLGQAAAYGDLAGAFSAVLGDRYVAAPDGIAVQYQGMVRDYLTGDWDAALTAARRIEVRSRTGPAAGIPHLARALAAEIHWARGDIAHAHARLGLVPHTLTHPLAARARLALRFQSGQREQALEGAWHDMRRARARGLLAGVERLLLGILSLATHDGRPHTVQRAMEELETLHEQAATPLTHEALLLARGIAHQDADSALAAHRLVKRRGDTHLGALCCMWLTHIADDPRPWLAEPVRDARRLGLGHSFRTAVSRAAQQRSIPLPRFRQVRDELTEADIRLIRMVSEGAPNRQIATELSCSPKTVEQRLTRLFRRTGCRTRTELAAFWLNKTPTNPRTASALQP</sequence>
<evidence type="ECO:0000256" key="3">
    <source>
        <dbReference type="SAM" id="MobiDB-lite"/>
    </source>
</evidence>
<keyword evidence="1" id="KW-0547">Nucleotide-binding</keyword>
<dbReference type="Pfam" id="PF00196">
    <property type="entry name" value="GerE"/>
    <property type="match status" value="1"/>
</dbReference>
<comment type="caution">
    <text evidence="5">The sequence shown here is derived from an EMBL/GenBank/DDBJ whole genome shotgun (WGS) entry which is preliminary data.</text>
</comment>
<dbReference type="Gene3D" id="1.10.10.10">
    <property type="entry name" value="Winged helix-like DNA-binding domain superfamily/Winged helix DNA-binding domain"/>
    <property type="match status" value="1"/>
</dbReference>
<accession>A0ABU4L642</accession>
<evidence type="ECO:0000313" key="5">
    <source>
        <dbReference type="EMBL" id="MDX2910930.1"/>
    </source>
</evidence>
<dbReference type="SMART" id="SM00421">
    <property type="entry name" value="HTH_LUXR"/>
    <property type="match status" value="1"/>
</dbReference>
<dbReference type="SUPFAM" id="SSF46894">
    <property type="entry name" value="C-terminal effector domain of the bipartite response regulators"/>
    <property type="match status" value="1"/>
</dbReference>
<keyword evidence="2" id="KW-0067">ATP-binding</keyword>
<dbReference type="RefSeq" id="WP_267299102.1">
    <property type="nucleotide sequence ID" value="NZ_JAGJBZ010000001.1"/>
</dbReference>
<dbReference type="SUPFAM" id="SSF52540">
    <property type="entry name" value="P-loop containing nucleoside triphosphate hydrolases"/>
    <property type="match status" value="1"/>
</dbReference>
<dbReference type="InterPro" id="IPR036388">
    <property type="entry name" value="WH-like_DNA-bd_sf"/>
</dbReference>
<dbReference type="EMBL" id="JARAVY010000007">
    <property type="protein sequence ID" value="MDX2910930.1"/>
    <property type="molecule type" value="Genomic_DNA"/>
</dbReference>
<evidence type="ECO:0000313" key="6">
    <source>
        <dbReference type="Proteomes" id="UP001271723"/>
    </source>
</evidence>
<dbReference type="PANTHER" id="PTHR16305">
    <property type="entry name" value="TESTICULAR SOLUBLE ADENYLYL CYCLASE"/>
    <property type="match status" value="1"/>
</dbReference>
<feature type="compositionally biased region" description="Basic and acidic residues" evidence="3">
    <location>
        <begin position="482"/>
        <end position="494"/>
    </location>
</feature>
<dbReference type="PROSITE" id="PS00622">
    <property type="entry name" value="HTH_LUXR_1"/>
    <property type="match status" value="1"/>
</dbReference>